<feature type="compositionally biased region" description="Basic residues" evidence="1">
    <location>
        <begin position="258"/>
        <end position="267"/>
    </location>
</feature>
<name>A0AA88DPT4_FICCA</name>
<accession>A0AA88DPT4</accession>
<feature type="compositionally biased region" description="Acidic residues" evidence="1">
    <location>
        <begin position="556"/>
        <end position="568"/>
    </location>
</feature>
<dbReference type="PANTHER" id="PTHR13309:SF0">
    <property type="entry name" value="FMR1-INTERACTING PROTEIN NUFIP1"/>
    <property type="match status" value="1"/>
</dbReference>
<feature type="compositionally biased region" description="Basic and acidic residues" evidence="1">
    <location>
        <begin position="544"/>
        <end position="555"/>
    </location>
</feature>
<evidence type="ECO:0000256" key="1">
    <source>
        <dbReference type="SAM" id="MobiDB-lite"/>
    </source>
</evidence>
<feature type="compositionally biased region" description="Low complexity" evidence="1">
    <location>
        <begin position="9"/>
        <end position="29"/>
    </location>
</feature>
<dbReference type="PANTHER" id="PTHR13309">
    <property type="entry name" value="NUCLEAR FRAGILE X MENTAL RETARDATION PROTEIN INTERACTING PROTEIN 1"/>
    <property type="match status" value="1"/>
</dbReference>
<organism evidence="3 4">
    <name type="scientific">Ficus carica</name>
    <name type="common">Common fig</name>
    <dbReference type="NCBI Taxonomy" id="3494"/>
    <lineage>
        <taxon>Eukaryota</taxon>
        <taxon>Viridiplantae</taxon>
        <taxon>Streptophyta</taxon>
        <taxon>Embryophyta</taxon>
        <taxon>Tracheophyta</taxon>
        <taxon>Spermatophyta</taxon>
        <taxon>Magnoliopsida</taxon>
        <taxon>eudicotyledons</taxon>
        <taxon>Gunneridae</taxon>
        <taxon>Pentapetalae</taxon>
        <taxon>rosids</taxon>
        <taxon>fabids</taxon>
        <taxon>Rosales</taxon>
        <taxon>Moraceae</taxon>
        <taxon>Ficeae</taxon>
        <taxon>Ficus</taxon>
    </lineage>
</organism>
<sequence>MLPLYSSFPHQLQSSAPPPQQNSMPSQPQMGMNNPQIPVSFNGVAMPNMPGSMVTQPGFMNGPNHLLPLQNNHLGMPHLGSLCPPMPQQANPHVRFGPQGNVSNMNSVSGFPVRGQAAFGHNNLPNLPQFNQNVGLPFAQFCMPNPLQNMNQFVAMQTPQMPNHQNAFGPQAGVFHNPGFNSHIGNMNHYQYNQILQHNLSLPAATSQLQSNLSTTVSNPIQTEQTSNLQASVFMGTQGNRTKIAGANASSSSWKNQSGKKFRRNPKRGMAQGGFQNSQFHHVKNGKKKFGSPNADKGRGLSNQKSGKFSIDNSVTQGREQRRSLSLMYSEQEIQQWREERRKNYPSKGNIEKKFSEKLVDKEASEREAKIRQKGAKLQCPQLKEILAKQAELGVEVAEIPGCYLSDPKKQGQGREENGRSLVKTGKLDNKFDKRARNNNKDRYSKKQRLNENGSPTVPFVSRKEPTLLQKLHSADVKRDKSRLLQALRFMVMNSFFKDWPDKPLEFPAVIIKDGSGEDNGGMVGNTCRTAVKVDVEHNDNTVIEKIDDNDHSQDDIDNDDDTDDGGEDDSKNSDESNNDKQEDEQEEEGEIIN</sequence>
<dbReference type="Pfam" id="PF10453">
    <property type="entry name" value="NUFIP1"/>
    <property type="match status" value="1"/>
</dbReference>
<protein>
    <recommendedName>
        <fullName evidence="2">FMR1-interacting protein 1 conserved domain-containing protein</fullName>
    </recommendedName>
</protein>
<feature type="compositionally biased region" description="Polar residues" evidence="1">
    <location>
        <begin position="248"/>
        <end position="257"/>
    </location>
</feature>
<dbReference type="Proteomes" id="UP001187192">
    <property type="component" value="Unassembled WGS sequence"/>
</dbReference>
<dbReference type="EMBL" id="BTGU01000085">
    <property type="protein sequence ID" value="GMN59213.1"/>
    <property type="molecule type" value="Genomic_DNA"/>
</dbReference>
<dbReference type="GO" id="GO:0005634">
    <property type="term" value="C:nucleus"/>
    <property type="evidence" value="ECO:0007669"/>
    <property type="project" value="TreeGrafter"/>
</dbReference>
<dbReference type="InterPro" id="IPR019496">
    <property type="entry name" value="NUFIP1_cons_dom"/>
</dbReference>
<feature type="region of interest" description="Disordered" evidence="1">
    <location>
        <begin position="544"/>
        <end position="594"/>
    </location>
</feature>
<feature type="compositionally biased region" description="Basic and acidic residues" evidence="1">
    <location>
        <begin position="407"/>
        <end position="419"/>
    </location>
</feature>
<feature type="compositionally biased region" description="Basic and acidic residues" evidence="1">
    <location>
        <begin position="569"/>
        <end position="581"/>
    </location>
</feature>
<evidence type="ECO:0000259" key="2">
    <source>
        <dbReference type="Pfam" id="PF10453"/>
    </source>
</evidence>
<proteinExistence type="predicted"/>
<gene>
    <name evidence="3" type="ORF">TIFTF001_028305</name>
</gene>
<evidence type="ECO:0000313" key="3">
    <source>
        <dbReference type="EMBL" id="GMN59213.1"/>
    </source>
</evidence>
<feature type="compositionally biased region" description="Basic and acidic residues" evidence="1">
    <location>
        <begin position="426"/>
        <end position="445"/>
    </location>
</feature>
<feature type="region of interest" description="Disordered" evidence="1">
    <location>
        <begin position="404"/>
        <end position="461"/>
    </location>
</feature>
<dbReference type="GO" id="GO:0000492">
    <property type="term" value="P:box C/D snoRNP assembly"/>
    <property type="evidence" value="ECO:0007669"/>
    <property type="project" value="TreeGrafter"/>
</dbReference>
<reference evidence="3" key="1">
    <citation type="submission" date="2023-07" db="EMBL/GenBank/DDBJ databases">
        <title>draft genome sequence of fig (Ficus carica).</title>
        <authorList>
            <person name="Takahashi T."/>
            <person name="Nishimura K."/>
        </authorList>
    </citation>
    <scope>NUCLEOTIDE SEQUENCE</scope>
</reference>
<feature type="compositionally biased region" description="Polar residues" evidence="1">
    <location>
        <begin position="301"/>
        <end position="318"/>
    </location>
</feature>
<dbReference type="AlphaFoldDB" id="A0AA88DPT4"/>
<keyword evidence="4" id="KW-1185">Reference proteome</keyword>
<feature type="compositionally biased region" description="Acidic residues" evidence="1">
    <location>
        <begin position="582"/>
        <end position="594"/>
    </location>
</feature>
<feature type="compositionally biased region" description="Basic residues" evidence="1">
    <location>
        <begin position="281"/>
        <end position="290"/>
    </location>
</feature>
<feature type="region of interest" description="Disordered" evidence="1">
    <location>
        <begin position="1"/>
        <end position="37"/>
    </location>
</feature>
<feature type="domain" description="FMR1-interacting protein 1 conserved" evidence="2">
    <location>
        <begin position="326"/>
        <end position="359"/>
    </location>
</feature>
<dbReference type="InterPro" id="IPR039136">
    <property type="entry name" value="NUFIP1-like"/>
</dbReference>
<comment type="caution">
    <text evidence="3">The sequence shown here is derived from an EMBL/GenBank/DDBJ whole genome shotgun (WGS) entry which is preliminary data.</text>
</comment>
<dbReference type="GO" id="GO:0003723">
    <property type="term" value="F:RNA binding"/>
    <property type="evidence" value="ECO:0007669"/>
    <property type="project" value="InterPro"/>
</dbReference>
<evidence type="ECO:0000313" key="4">
    <source>
        <dbReference type="Proteomes" id="UP001187192"/>
    </source>
</evidence>
<feature type="region of interest" description="Disordered" evidence="1">
    <location>
        <begin position="246"/>
        <end position="324"/>
    </location>
</feature>